<evidence type="ECO:0000313" key="8">
    <source>
        <dbReference type="Proteomes" id="UP000076603"/>
    </source>
</evidence>
<name>A0A161WSK7_9CLOT</name>
<dbReference type="PANTHER" id="PTHR46630">
    <property type="entry name" value="TETRATRICOPEPTIDE REPEAT PROTEIN 29"/>
    <property type="match status" value="1"/>
</dbReference>
<reference evidence="7 8" key="1">
    <citation type="submission" date="2016-04" db="EMBL/GenBank/DDBJ databases">
        <title>Genome sequence of Clostridium magnum DSM 2767.</title>
        <authorList>
            <person name="Poehlein A."/>
            <person name="Uhlig R."/>
            <person name="Fischer R."/>
            <person name="Bahl H."/>
            <person name="Daniel R."/>
        </authorList>
    </citation>
    <scope>NUCLEOTIDE SEQUENCE [LARGE SCALE GENOMIC DNA]</scope>
    <source>
        <strain evidence="7 8">DSM 2767</strain>
    </source>
</reference>
<dbReference type="STRING" id="1121326.CLMAG_47760"/>
<dbReference type="InterPro" id="IPR001387">
    <property type="entry name" value="Cro/C1-type_HTH"/>
</dbReference>
<dbReference type="InterPro" id="IPR019734">
    <property type="entry name" value="TPR_rpt"/>
</dbReference>
<keyword evidence="3" id="KW-0677">Repeat</keyword>
<protein>
    <submittedName>
        <fullName evidence="7">Anaerobic benzoate catabolism transcriptional regulator</fullName>
    </submittedName>
</protein>
<dbReference type="GO" id="GO:0003677">
    <property type="term" value="F:DNA binding"/>
    <property type="evidence" value="ECO:0007669"/>
    <property type="project" value="InterPro"/>
</dbReference>
<dbReference type="Gene3D" id="1.25.40.10">
    <property type="entry name" value="Tetratricopeptide repeat domain"/>
    <property type="match status" value="1"/>
</dbReference>
<proteinExistence type="inferred from homology"/>
<evidence type="ECO:0000256" key="1">
    <source>
        <dbReference type="ARBA" id="ARBA00004496"/>
    </source>
</evidence>
<dbReference type="PATRIC" id="fig|1121326.3.peg.4844"/>
<dbReference type="PANTHER" id="PTHR46630:SF1">
    <property type="entry name" value="TETRATRICOPEPTIDE REPEAT PROTEIN 29"/>
    <property type="match status" value="1"/>
</dbReference>
<evidence type="ECO:0000259" key="6">
    <source>
        <dbReference type="PROSITE" id="PS50943"/>
    </source>
</evidence>
<evidence type="ECO:0000313" key="7">
    <source>
        <dbReference type="EMBL" id="KZL89778.1"/>
    </source>
</evidence>
<gene>
    <name evidence="7" type="ORF">CLMAG_47760</name>
</gene>
<dbReference type="CDD" id="cd00093">
    <property type="entry name" value="HTH_XRE"/>
    <property type="match status" value="1"/>
</dbReference>
<dbReference type="SMART" id="SM00530">
    <property type="entry name" value="HTH_XRE"/>
    <property type="match status" value="1"/>
</dbReference>
<accession>A0A161WSK7</accession>
<dbReference type="SMART" id="SM00028">
    <property type="entry name" value="TPR"/>
    <property type="match status" value="7"/>
</dbReference>
<sequence length="434" mass="50336">MEILSLGEKIKRRRKELNMTLKDLAGDRITPGQISLVESGKSNPSMDLLEYLAGALNTSIEYLMESEETQAEKICTYFENIAESYIINEDLNQGEQFIEKALYYAEKYNLEYRKAKNLYLRGTIYTAKGEHALAQQFFLSANVIFIKNNNYEETIKTFVNLGKITMELKAYHSSCSYFQQAESVYNDNNIGNDFLLGQIYYYIASIYFKLENVDKAINYSYLAKEKFRQMDNKREYAKTLLLLSEEYNKKGDVDSAIKYSKRTLDVYKEIDDVTHIAKIENNLGKLFCEFDNIEESFVHLNKAKELRMRIKDEKVVETLVSICENYIKLKNISSAKEVLAEIMENINDGSEKTLIQYYLLKYRIDMLEANIGEAENTLIMALNFVRNMDYTKEIAEIAIMLGKFYIDNGKDKEAAQYLNEGVETFKKIGLLKES</sequence>
<dbReference type="Proteomes" id="UP000076603">
    <property type="component" value="Unassembled WGS sequence"/>
</dbReference>
<evidence type="ECO:0000256" key="2">
    <source>
        <dbReference type="ARBA" id="ARBA00022490"/>
    </source>
</evidence>
<dbReference type="AlphaFoldDB" id="A0A161WSK7"/>
<dbReference type="OrthoDB" id="2986817at2"/>
<dbReference type="SUPFAM" id="SSF47413">
    <property type="entry name" value="lambda repressor-like DNA-binding domains"/>
    <property type="match status" value="1"/>
</dbReference>
<keyword evidence="8" id="KW-1185">Reference proteome</keyword>
<dbReference type="PROSITE" id="PS50943">
    <property type="entry name" value="HTH_CROC1"/>
    <property type="match status" value="1"/>
</dbReference>
<dbReference type="GO" id="GO:0005737">
    <property type="term" value="C:cytoplasm"/>
    <property type="evidence" value="ECO:0007669"/>
    <property type="project" value="UniProtKB-SubCell"/>
</dbReference>
<feature type="domain" description="HTH cro/C1-type" evidence="6">
    <location>
        <begin position="10"/>
        <end position="63"/>
    </location>
</feature>
<dbReference type="Pfam" id="PF01381">
    <property type="entry name" value="HTH_3"/>
    <property type="match status" value="1"/>
</dbReference>
<evidence type="ECO:0000256" key="3">
    <source>
        <dbReference type="ARBA" id="ARBA00022737"/>
    </source>
</evidence>
<organism evidence="7 8">
    <name type="scientific">Clostridium magnum DSM 2767</name>
    <dbReference type="NCBI Taxonomy" id="1121326"/>
    <lineage>
        <taxon>Bacteria</taxon>
        <taxon>Bacillati</taxon>
        <taxon>Bacillota</taxon>
        <taxon>Clostridia</taxon>
        <taxon>Eubacteriales</taxon>
        <taxon>Clostridiaceae</taxon>
        <taxon>Clostridium</taxon>
    </lineage>
</organism>
<keyword evidence="2" id="KW-0963">Cytoplasm</keyword>
<evidence type="ECO:0000256" key="5">
    <source>
        <dbReference type="ARBA" id="ARBA00038253"/>
    </source>
</evidence>
<comment type="subcellular location">
    <subcellularLocation>
        <location evidence="1">Cytoplasm</location>
    </subcellularLocation>
</comment>
<dbReference type="Pfam" id="PF13424">
    <property type="entry name" value="TPR_12"/>
    <property type="match status" value="1"/>
</dbReference>
<dbReference type="RefSeq" id="WP_066628016.1">
    <property type="nucleotide sequence ID" value="NZ_FQXL01000006.1"/>
</dbReference>
<dbReference type="SUPFAM" id="SSF48452">
    <property type="entry name" value="TPR-like"/>
    <property type="match status" value="3"/>
</dbReference>
<dbReference type="InterPro" id="IPR011990">
    <property type="entry name" value="TPR-like_helical_dom_sf"/>
</dbReference>
<dbReference type="Gene3D" id="1.10.260.40">
    <property type="entry name" value="lambda repressor-like DNA-binding domains"/>
    <property type="match status" value="1"/>
</dbReference>
<keyword evidence="4" id="KW-0802">TPR repeat</keyword>
<dbReference type="Pfam" id="PF13181">
    <property type="entry name" value="TPR_8"/>
    <property type="match status" value="1"/>
</dbReference>
<dbReference type="InterPro" id="IPR051476">
    <property type="entry name" value="Bac_ResReg_Asp_Phosphatase"/>
</dbReference>
<dbReference type="InterPro" id="IPR010982">
    <property type="entry name" value="Lambda_DNA-bd_dom_sf"/>
</dbReference>
<evidence type="ECO:0000256" key="4">
    <source>
        <dbReference type="ARBA" id="ARBA00022803"/>
    </source>
</evidence>
<comment type="caution">
    <text evidence="7">The sequence shown here is derived from an EMBL/GenBank/DDBJ whole genome shotgun (WGS) entry which is preliminary data.</text>
</comment>
<dbReference type="EMBL" id="LWAE01000007">
    <property type="protein sequence ID" value="KZL89778.1"/>
    <property type="molecule type" value="Genomic_DNA"/>
</dbReference>
<comment type="similarity">
    <text evidence="5">Belongs to the Rap family.</text>
</comment>